<keyword evidence="3" id="KW-1185">Reference proteome</keyword>
<organism evidence="2 3">
    <name type="scientific">Armillaria solidipes</name>
    <dbReference type="NCBI Taxonomy" id="1076256"/>
    <lineage>
        <taxon>Eukaryota</taxon>
        <taxon>Fungi</taxon>
        <taxon>Dikarya</taxon>
        <taxon>Basidiomycota</taxon>
        <taxon>Agaricomycotina</taxon>
        <taxon>Agaricomycetes</taxon>
        <taxon>Agaricomycetidae</taxon>
        <taxon>Agaricales</taxon>
        <taxon>Marasmiineae</taxon>
        <taxon>Physalacriaceae</taxon>
        <taxon>Armillaria</taxon>
    </lineage>
</organism>
<proteinExistence type="predicted"/>
<feature type="transmembrane region" description="Helical" evidence="1">
    <location>
        <begin position="58"/>
        <end position="75"/>
    </location>
</feature>
<protein>
    <submittedName>
        <fullName evidence="2">Uncharacterized protein</fullName>
    </submittedName>
</protein>
<dbReference type="AlphaFoldDB" id="A0A2H3CCY9"/>
<keyword evidence="1" id="KW-0812">Transmembrane</keyword>
<evidence type="ECO:0000313" key="3">
    <source>
        <dbReference type="Proteomes" id="UP000218334"/>
    </source>
</evidence>
<accession>A0A2H3CCY9</accession>
<reference evidence="3" key="1">
    <citation type="journal article" date="2017" name="Nat. Ecol. Evol.">
        <title>Genome expansion and lineage-specific genetic innovations in the forest pathogenic fungi Armillaria.</title>
        <authorList>
            <person name="Sipos G."/>
            <person name="Prasanna A.N."/>
            <person name="Walter M.C."/>
            <person name="O'Connor E."/>
            <person name="Balint B."/>
            <person name="Krizsan K."/>
            <person name="Kiss B."/>
            <person name="Hess J."/>
            <person name="Varga T."/>
            <person name="Slot J."/>
            <person name="Riley R."/>
            <person name="Boka B."/>
            <person name="Rigling D."/>
            <person name="Barry K."/>
            <person name="Lee J."/>
            <person name="Mihaltcheva S."/>
            <person name="LaButti K."/>
            <person name="Lipzen A."/>
            <person name="Waldron R."/>
            <person name="Moloney N.M."/>
            <person name="Sperisen C."/>
            <person name="Kredics L."/>
            <person name="Vagvoelgyi C."/>
            <person name="Patrignani A."/>
            <person name="Fitzpatrick D."/>
            <person name="Nagy I."/>
            <person name="Doyle S."/>
            <person name="Anderson J.B."/>
            <person name="Grigoriev I.V."/>
            <person name="Gueldener U."/>
            <person name="Muensterkoetter M."/>
            <person name="Nagy L.G."/>
        </authorList>
    </citation>
    <scope>NUCLEOTIDE SEQUENCE [LARGE SCALE GENOMIC DNA]</scope>
    <source>
        <strain evidence="3">28-4</strain>
    </source>
</reference>
<gene>
    <name evidence="2" type="ORF">ARMSODRAFT_718534</name>
</gene>
<sequence length="104" mass="11789">MQQLFAAFARSERRFQTPKRSNSLQCFVWCLGTCLPPRLSFSLVLLSRSSLSALRFDGALEYLVLFVATLLLISVRGRGTFQCKNDLWWSAWTKLPVACAPTVE</sequence>
<dbReference type="EMBL" id="KZ293421">
    <property type="protein sequence ID" value="PBK73156.1"/>
    <property type="molecule type" value="Genomic_DNA"/>
</dbReference>
<evidence type="ECO:0000256" key="1">
    <source>
        <dbReference type="SAM" id="Phobius"/>
    </source>
</evidence>
<dbReference type="Proteomes" id="UP000218334">
    <property type="component" value="Unassembled WGS sequence"/>
</dbReference>
<name>A0A2H3CCY9_9AGAR</name>
<keyword evidence="1" id="KW-1133">Transmembrane helix</keyword>
<evidence type="ECO:0000313" key="2">
    <source>
        <dbReference type="EMBL" id="PBK73156.1"/>
    </source>
</evidence>
<keyword evidence="1" id="KW-0472">Membrane</keyword>